<dbReference type="Proteomes" id="UP000241936">
    <property type="component" value="Chromosome"/>
</dbReference>
<reference evidence="2 3" key="1">
    <citation type="journal article" date="2018" name="Front. Microbiol.">
        <title>Pseudomonas rhizophila S211, a New Plant Growth-Promoting Rhizobacterium with Potential in Pesticide-Bioremediation.</title>
        <authorList>
            <person name="Hassen W."/>
            <person name="Neifar M."/>
            <person name="Cherif H."/>
            <person name="Najjari A."/>
            <person name="Chouchane H."/>
            <person name="Driouich R.C."/>
            <person name="Salah A."/>
            <person name="Naili F."/>
            <person name="Mosbah A."/>
            <person name="Souissi Y."/>
            <person name="Raddadi N."/>
            <person name="Ouzari H.I."/>
            <person name="Fava F."/>
            <person name="Cherif A."/>
        </authorList>
    </citation>
    <scope>NUCLEOTIDE SEQUENCE [LARGE SCALE GENOMIC DNA]</scope>
    <source>
        <strain evidence="2 3">S211</strain>
    </source>
</reference>
<sequence length="117" mass="12607">MWGLASAGALAELPDQSILTRYGVTSEQLPAAQAGAPVEATSPRPRFDVQAEKPWVSVSLGEVNKPATTGNISIDHAIEQEYNRCLRLRDQMMRRKGGLISCQEGSPTPGMDIGLSR</sequence>
<evidence type="ECO:0000313" key="2">
    <source>
        <dbReference type="EMBL" id="AVU78777.1"/>
    </source>
</evidence>
<accession>A0ABN5K1R1</accession>
<dbReference type="EMBL" id="CP024081">
    <property type="protein sequence ID" value="AVU78777.1"/>
    <property type="molecule type" value="Genomic_DNA"/>
</dbReference>
<protein>
    <submittedName>
        <fullName evidence="2">Uncharacterized protein</fullName>
    </submittedName>
</protein>
<evidence type="ECO:0000256" key="1">
    <source>
        <dbReference type="SAM" id="MobiDB-lite"/>
    </source>
</evidence>
<name>A0ABN5K1R1_9PSED</name>
<proteinExistence type="predicted"/>
<organism evidence="2 3">
    <name type="scientific">Pseudomonas rhizophila</name>
    <dbReference type="NCBI Taxonomy" id="2045200"/>
    <lineage>
        <taxon>Bacteria</taxon>
        <taxon>Pseudomonadati</taxon>
        <taxon>Pseudomonadota</taxon>
        <taxon>Gammaproteobacteria</taxon>
        <taxon>Pseudomonadales</taxon>
        <taxon>Pseudomonadaceae</taxon>
        <taxon>Pseudomonas</taxon>
    </lineage>
</organism>
<feature type="region of interest" description="Disordered" evidence="1">
    <location>
        <begin position="98"/>
        <end position="117"/>
    </location>
</feature>
<gene>
    <name evidence="2" type="ORF">CRX69_17425</name>
</gene>
<keyword evidence="3" id="KW-1185">Reference proteome</keyword>
<evidence type="ECO:0000313" key="3">
    <source>
        <dbReference type="Proteomes" id="UP000241936"/>
    </source>
</evidence>